<proteinExistence type="inferred from homology"/>
<evidence type="ECO:0000256" key="3">
    <source>
        <dbReference type="ARBA" id="ARBA00022801"/>
    </source>
</evidence>
<keyword evidence="2" id="KW-0732">Signal</keyword>
<reference evidence="5 6" key="1">
    <citation type="journal article" date="2010" name="Nature">
        <title>Genome sequencing and analysis of the model grass Brachypodium distachyon.</title>
        <authorList>
            <consortium name="International Brachypodium Initiative"/>
        </authorList>
    </citation>
    <scope>NUCLEOTIDE SEQUENCE [LARGE SCALE GENOMIC DNA]</scope>
    <source>
        <strain evidence="5 6">Bd21</strain>
    </source>
</reference>
<dbReference type="GO" id="GO:0016298">
    <property type="term" value="F:lipase activity"/>
    <property type="evidence" value="ECO:0007669"/>
    <property type="project" value="InterPro"/>
</dbReference>
<dbReference type="GO" id="GO:0006629">
    <property type="term" value="P:lipid metabolic process"/>
    <property type="evidence" value="ECO:0007669"/>
    <property type="project" value="InterPro"/>
</dbReference>
<dbReference type="FunCoup" id="A0A0Q3LLX5">
    <property type="interactions" value="62"/>
</dbReference>
<organism evidence="5">
    <name type="scientific">Brachypodium distachyon</name>
    <name type="common">Purple false brome</name>
    <name type="synonym">Trachynia distachya</name>
    <dbReference type="NCBI Taxonomy" id="15368"/>
    <lineage>
        <taxon>Eukaryota</taxon>
        <taxon>Viridiplantae</taxon>
        <taxon>Streptophyta</taxon>
        <taxon>Embryophyta</taxon>
        <taxon>Tracheophyta</taxon>
        <taxon>Spermatophyta</taxon>
        <taxon>Magnoliopsida</taxon>
        <taxon>Liliopsida</taxon>
        <taxon>Poales</taxon>
        <taxon>Poaceae</taxon>
        <taxon>BOP clade</taxon>
        <taxon>Pooideae</taxon>
        <taxon>Stipodae</taxon>
        <taxon>Brachypodieae</taxon>
        <taxon>Brachypodium</taxon>
    </lineage>
</organism>
<dbReference type="EMBL" id="CM000882">
    <property type="protein sequence ID" value="KQJ93477.1"/>
    <property type="molecule type" value="Genomic_DNA"/>
</dbReference>
<evidence type="ECO:0008006" key="8">
    <source>
        <dbReference type="Google" id="ProtNLM"/>
    </source>
</evidence>
<dbReference type="Pfam" id="PF00657">
    <property type="entry name" value="Lipase_GDSL"/>
    <property type="match status" value="1"/>
</dbReference>
<comment type="similarity">
    <text evidence="1">Belongs to the 'GDSL' lipolytic enzyme family.</text>
</comment>
<dbReference type="PROSITE" id="PS01098">
    <property type="entry name" value="LIPASE_GDSL_SER"/>
    <property type="match status" value="1"/>
</dbReference>
<evidence type="ECO:0000256" key="2">
    <source>
        <dbReference type="ARBA" id="ARBA00022729"/>
    </source>
</evidence>
<dbReference type="InterPro" id="IPR036514">
    <property type="entry name" value="SGNH_hydro_sf"/>
</dbReference>
<accession>A0A0Q3LLX5</accession>
<keyword evidence="3" id="KW-0378">Hydrolase</keyword>
<dbReference type="PANTHER" id="PTHR22835">
    <property type="entry name" value="ZINC FINGER FYVE DOMAIN CONTAINING PROTEIN"/>
    <property type="match status" value="1"/>
</dbReference>
<dbReference type="InterPro" id="IPR001087">
    <property type="entry name" value="GDSL"/>
</dbReference>
<dbReference type="CDD" id="cd01837">
    <property type="entry name" value="SGNH_plant_lipase_like"/>
    <property type="match status" value="1"/>
</dbReference>
<dbReference type="EnsemblPlants" id="KQJ93477">
    <property type="protein sequence ID" value="KQJ93477"/>
    <property type="gene ID" value="BRADI_3g04810v3"/>
</dbReference>
<evidence type="ECO:0000256" key="1">
    <source>
        <dbReference type="ARBA" id="ARBA00008668"/>
    </source>
</evidence>
<name>A0A0Q3LLX5_BRADI</name>
<evidence type="ECO:0000256" key="4">
    <source>
        <dbReference type="ARBA" id="ARBA00023180"/>
    </source>
</evidence>
<dbReference type="Gene3D" id="3.40.50.1110">
    <property type="entry name" value="SGNH hydrolase"/>
    <property type="match status" value="1"/>
</dbReference>
<gene>
    <name evidence="5" type="ORF">BRADI_3g04810v3</name>
</gene>
<dbReference type="InterPro" id="IPR035669">
    <property type="entry name" value="SGNH_plant_lipase-like"/>
</dbReference>
<sequence>RIFAFGDSIIDTGNFAYITGKKPFPIKQFPYGITYFKRPTGRISNGRIILDFYALGLPLLPPSLPQESTGQFPTGANFAVFGSTALPPTYFMSRYNVTFNPPSDLDELASFTKVLSRIAPGDSATKALLSKSLEVLGEIGGNDYNFWFLGDPQNPRETPDKYLPDVISRIGSAVQEVINLGATTILVPGNFPIGCVPAYLAAKQSNDPADYDEHGCLAWYNGFSQRHNAALRKEVAGLRSQNPGVKIIYADYYGAALQFVASPRRYGIGDPLVACCGGGGKYRTGKPCNGSATVWGDPAGFASLDGIHMTEKAHGIIADGVLDGSFADTPLRSCK</sequence>
<dbReference type="AlphaFoldDB" id="A0A0Q3LLX5"/>
<dbReference type="InParanoid" id="A0A0Q3LLX5"/>
<dbReference type="PANTHER" id="PTHR22835:SF241">
    <property type="entry name" value="OS01G0650900 PROTEIN"/>
    <property type="match status" value="1"/>
</dbReference>
<reference evidence="5" key="2">
    <citation type="submission" date="2017-06" db="EMBL/GenBank/DDBJ databases">
        <title>WGS assembly of Brachypodium distachyon.</title>
        <authorList>
            <consortium name="The International Brachypodium Initiative"/>
            <person name="Lucas S."/>
            <person name="Harmon-Smith M."/>
            <person name="Lail K."/>
            <person name="Tice H."/>
            <person name="Grimwood J."/>
            <person name="Bruce D."/>
            <person name="Barry K."/>
            <person name="Shu S."/>
            <person name="Lindquist E."/>
            <person name="Wang M."/>
            <person name="Pitluck S."/>
            <person name="Vogel J.P."/>
            <person name="Garvin D.F."/>
            <person name="Mockler T.C."/>
            <person name="Schmutz J."/>
            <person name="Rokhsar D."/>
            <person name="Bevan M.W."/>
        </authorList>
    </citation>
    <scope>NUCLEOTIDE SEQUENCE</scope>
    <source>
        <strain evidence="5">Bd21</strain>
    </source>
</reference>
<evidence type="ECO:0000313" key="5">
    <source>
        <dbReference type="EMBL" id="KQJ93477.1"/>
    </source>
</evidence>
<protein>
    <recommendedName>
        <fullName evidence="8">GDSL esterase/lipase</fullName>
    </recommendedName>
</protein>
<feature type="non-terminal residue" evidence="5">
    <location>
        <position position="1"/>
    </location>
</feature>
<dbReference type="SUPFAM" id="SSF52266">
    <property type="entry name" value="SGNH hydrolase"/>
    <property type="match status" value="1"/>
</dbReference>
<dbReference type="OrthoDB" id="1600564at2759"/>
<keyword evidence="4" id="KW-0325">Glycoprotein</keyword>
<dbReference type="Proteomes" id="UP000008810">
    <property type="component" value="Chromosome 3"/>
</dbReference>
<evidence type="ECO:0000313" key="6">
    <source>
        <dbReference type="EnsemblPlants" id="KQJ93477"/>
    </source>
</evidence>
<dbReference type="Gramene" id="KQJ93477">
    <property type="protein sequence ID" value="KQJ93477"/>
    <property type="gene ID" value="BRADI_3g04810v3"/>
</dbReference>
<reference evidence="6" key="3">
    <citation type="submission" date="2018-08" db="UniProtKB">
        <authorList>
            <consortium name="EnsemblPlants"/>
        </authorList>
    </citation>
    <scope>IDENTIFICATION</scope>
    <source>
        <strain evidence="6">cv. Bd21</strain>
    </source>
</reference>
<keyword evidence="7" id="KW-1185">Reference proteome</keyword>
<dbReference type="InterPro" id="IPR008265">
    <property type="entry name" value="Lipase_GDSL_AS"/>
</dbReference>
<evidence type="ECO:0000313" key="7">
    <source>
        <dbReference type="Proteomes" id="UP000008810"/>
    </source>
</evidence>